<dbReference type="InterPro" id="IPR001373">
    <property type="entry name" value="Cullin_N"/>
</dbReference>
<evidence type="ECO:0000256" key="2">
    <source>
        <dbReference type="PROSITE-ProRule" id="PRU00330"/>
    </source>
</evidence>
<dbReference type="InterPro" id="IPR036317">
    <property type="entry name" value="Cullin_homology_sf"/>
</dbReference>
<dbReference type="GO" id="GO:0031625">
    <property type="term" value="F:ubiquitin protein ligase binding"/>
    <property type="evidence" value="ECO:0007669"/>
    <property type="project" value="InterPro"/>
</dbReference>
<name>A0A819VHQ5_9BILA</name>
<dbReference type="Gene3D" id="1.20.1310.10">
    <property type="entry name" value="Cullin Repeats"/>
    <property type="match status" value="1"/>
</dbReference>
<sequence>DLPNGLIQLKNILEIYFYEMASDALQHCKGKLKIKFIINIHEQCLKIVSATPNNKQIFIDCLDKGFRKFIKNKVVSTNTNSLKLARLLAEYTDFLLRQRNKIVEDTDFQENINKIMIIYNYLEDKDIFEKIYNKLLAKRLVNQWHTSNDNEELVIKKLQVVHHSEHILKMQQVLQDFYLSNNITNEYQLYCKKQNFSSIRFSVMVFNSHSFSLCNSSSLTLPNKLERILNSFTEFYNCYHTGRKLICLYEYSKGEIQTLFTKEKYYLQVSTYQMTIILLFNNMSLWKVKDIEDQTEINTKLLLQILCGLLKSKLFICTELDQNKVEEDLKETDINTNYTIKLNDSFTSKKCRKKLNKPVEPNDTEALVKAIDRDLKVGFLSNDIDQLMQ</sequence>
<protein>
    <recommendedName>
        <fullName evidence="4">Cullin family profile domain-containing protein</fullName>
    </recommendedName>
</protein>
<accession>A0A819VHQ5</accession>
<dbReference type="InterPro" id="IPR045093">
    <property type="entry name" value="Cullin"/>
</dbReference>
<dbReference type="InterPro" id="IPR016158">
    <property type="entry name" value="Cullin_homology"/>
</dbReference>
<comment type="caution">
    <text evidence="5">The sequence shown here is derived from an EMBL/GenBank/DDBJ whole genome shotgun (WGS) entry which is preliminary data.</text>
</comment>
<evidence type="ECO:0000259" key="4">
    <source>
        <dbReference type="PROSITE" id="PS50069"/>
    </source>
</evidence>
<organism evidence="5 6">
    <name type="scientific">Rotaria sordida</name>
    <dbReference type="NCBI Taxonomy" id="392033"/>
    <lineage>
        <taxon>Eukaryota</taxon>
        <taxon>Metazoa</taxon>
        <taxon>Spiralia</taxon>
        <taxon>Gnathifera</taxon>
        <taxon>Rotifera</taxon>
        <taxon>Eurotatoria</taxon>
        <taxon>Bdelloidea</taxon>
        <taxon>Philodinida</taxon>
        <taxon>Philodinidae</taxon>
        <taxon>Rotaria</taxon>
    </lineage>
</organism>
<dbReference type="SUPFAM" id="SSF75632">
    <property type="entry name" value="Cullin homology domain"/>
    <property type="match status" value="1"/>
</dbReference>
<dbReference type="InterPro" id="IPR016159">
    <property type="entry name" value="Cullin_repeat-like_dom_sf"/>
</dbReference>
<evidence type="ECO:0000313" key="6">
    <source>
        <dbReference type="Proteomes" id="UP000663874"/>
    </source>
</evidence>
<dbReference type="Pfam" id="PF00888">
    <property type="entry name" value="Cullin"/>
    <property type="match status" value="1"/>
</dbReference>
<dbReference type="SUPFAM" id="SSF74788">
    <property type="entry name" value="Cullin repeat-like"/>
    <property type="match status" value="1"/>
</dbReference>
<dbReference type="SMART" id="SM00182">
    <property type="entry name" value="CULLIN"/>
    <property type="match status" value="1"/>
</dbReference>
<dbReference type="GO" id="GO:0006511">
    <property type="term" value="P:ubiquitin-dependent protein catabolic process"/>
    <property type="evidence" value="ECO:0007669"/>
    <property type="project" value="InterPro"/>
</dbReference>
<dbReference type="Proteomes" id="UP000663874">
    <property type="component" value="Unassembled WGS sequence"/>
</dbReference>
<dbReference type="Gene3D" id="3.30.230.130">
    <property type="entry name" value="Cullin, Chain C, Domain 2"/>
    <property type="match status" value="1"/>
</dbReference>
<gene>
    <name evidence="5" type="ORF">FNK824_LOCUS31755</name>
</gene>
<evidence type="ECO:0000256" key="1">
    <source>
        <dbReference type="ARBA" id="ARBA00006019"/>
    </source>
</evidence>
<feature type="domain" description="Cullin family profile" evidence="4">
    <location>
        <begin position="83"/>
        <end position="310"/>
    </location>
</feature>
<dbReference type="PANTHER" id="PTHR11932">
    <property type="entry name" value="CULLIN"/>
    <property type="match status" value="1"/>
</dbReference>
<feature type="non-terminal residue" evidence="5">
    <location>
        <position position="1"/>
    </location>
</feature>
<dbReference type="InterPro" id="IPR059120">
    <property type="entry name" value="Cullin-like_AB"/>
</dbReference>
<comment type="similarity">
    <text evidence="1 2 3">Belongs to the cullin family.</text>
</comment>
<dbReference type="EMBL" id="CAJOBE010010460">
    <property type="protein sequence ID" value="CAF4108916.1"/>
    <property type="molecule type" value="Genomic_DNA"/>
</dbReference>
<reference evidence="5" key="1">
    <citation type="submission" date="2021-02" db="EMBL/GenBank/DDBJ databases">
        <authorList>
            <person name="Nowell W R."/>
        </authorList>
    </citation>
    <scope>NUCLEOTIDE SEQUENCE</scope>
</reference>
<evidence type="ECO:0000256" key="3">
    <source>
        <dbReference type="RuleBase" id="RU003829"/>
    </source>
</evidence>
<dbReference type="Pfam" id="PF26557">
    <property type="entry name" value="Cullin_AB"/>
    <property type="match status" value="1"/>
</dbReference>
<proteinExistence type="inferred from homology"/>
<dbReference type="AlphaFoldDB" id="A0A819VHQ5"/>
<evidence type="ECO:0000313" key="5">
    <source>
        <dbReference type="EMBL" id="CAF4108916.1"/>
    </source>
</evidence>
<dbReference type="PROSITE" id="PS50069">
    <property type="entry name" value="CULLIN_2"/>
    <property type="match status" value="1"/>
</dbReference>